<evidence type="ECO:0000313" key="3">
    <source>
        <dbReference type="Proteomes" id="UP000887575"/>
    </source>
</evidence>
<dbReference type="InterPro" id="IPR000719">
    <property type="entry name" value="Prot_kinase_dom"/>
</dbReference>
<dbReference type="Proteomes" id="UP000887575">
    <property type="component" value="Unassembled WGS sequence"/>
</dbReference>
<dbReference type="Pfam" id="PF00069">
    <property type="entry name" value="Pkinase"/>
    <property type="match status" value="2"/>
</dbReference>
<dbReference type="WBParaSite" id="MBELARI_LOCUS506">
    <property type="protein sequence ID" value="MBELARI_LOCUS506"/>
    <property type="gene ID" value="MBELARI_LOCUS506"/>
</dbReference>
<accession>A0AAF3J9J5</accession>
<evidence type="ECO:0000256" key="1">
    <source>
        <dbReference type="SAM" id="MobiDB-lite"/>
    </source>
</evidence>
<dbReference type="CDD" id="cd00180">
    <property type="entry name" value="PKc"/>
    <property type="match status" value="2"/>
</dbReference>
<sequence>MASPNPSGERYIGQGAYGKVYELIGHEPPAVIKYMHCGNEAQLEFFKKECEALKQIYHENLVRLYRYTEEGIKVGIVMEYCQRGTLKEVILDPTITYSMNTVLTWGIQLFDAIDHMYQKHQMVHRDIKPEKIFVTNEYQLKIGDFGLEADVSCSHRNDVYSLGLVMWEIVERRVVFSQCTNFRRFRRPTAGDALELLRRIATKDPFISTLSFLPKKDKQQKSLIRPIGFNGEIDEIVVAYHQEGKEIFQPSDPTLTNNKRIRAIAKLEEFDRSKTIGRAGYGRTVYLVTKNEKQTIIKSIECQSFSTRKNRQKEYEILAMLRHKNVIAHLKTWALSEKEIGIEMEYCDRGTLQEVVSNLKIVYSMGQVIVWGRGLFGALHYIYSKHRVVHRDIKLENIFVNKTFDPKLGDFGTAREVDETLNNGTPDSGTPRYMNPDINNLSKASHRNDVYSMGLVLWEIIERSTVFMEYGKKFERDRFITDIALLKLTELIAPESPQPIQEIVKKCTVFNYRKRPLAKEIVEQLKQLDESGFFPTMIEEDEQTSELIRPIGFNGGGERVPVSKKTTEDHPDPSIQSTTHRHNFTTNESERSARGD</sequence>
<dbReference type="SMART" id="SM00220">
    <property type="entry name" value="S_TKc"/>
    <property type="match status" value="2"/>
</dbReference>
<protein>
    <recommendedName>
        <fullName evidence="2">Protein kinase domain-containing protein</fullName>
    </recommendedName>
</protein>
<dbReference type="GO" id="GO:0005524">
    <property type="term" value="F:ATP binding"/>
    <property type="evidence" value="ECO:0007669"/>
    <property type="project" value="InterPro"/>
</dbReference>
<organism evidence="3 4">
    <name type="scientific">Mesorhabditis belari</name>
    <dbReference type="NCBI Taxonomy" id="2138241"/>
    <lineage>
        <taxon>Eukaryota</taxon>
        <taxon>Metazoa</taxon>
        <taxon>Ecdysozoa</taxon>
        <taxon>Nematoda</taxon>
        <taxon>Chromadorea</taxon>
        <taxon>Rhabditida</taxon>
        <taxon>Rhabditina</taxon>
        <taxon>Rhabditomorpha</taxon>
        <taxon>Rhabditoidea</taxon>
        <taxon>Rhabditidae</taxon>
        <taxon>Mesorhabditinae</taxon>
        <taxon>Mesorhabditis</taxon>
    </lineage>
</organism>
<reference evidence="4" key="1">
    <citation type="submission" date="2024-02" db="UniProtKB">
        <authorList>
            <consortium name="WormBaseParasite"/>
        </authorList>
    </citation>
    <scope>IDENTIFICATION</scope>
</reference>
<feature type="domain" description="Protein kinase" evidence="2">
    <location>
        <begin position="6"/>
        <end position="276"/>
    </location>
</feature>
<feature type="domain" description="Protein kinase" evidence="2">
    <location>
        <begin position="270"/>
        <end position="534"/>
    </location>
</feature>
<dbReference type="PROSITE" id="PS50011">
    <property type="entry name" value="PROTEIN_KINASE_DOM"/>
    <property type="match status" value="2"/>
</dbReference>
<dbReference type="Gene3D" id="3.30.200.20">
    <property type="entry name" value="Phosphorylase Kinase, domain 1"/>
    <property type="match status" value="1"/>
</dbReference>
<evidence type="ECO:0000313" key="4">
    <source>
        <dbReference type="WBParaSite" id="MBELARI_LOCUS506"/>
    </source>
</evidence>
<evidence type="ECO:0000259" key="2">
    <source>
        <dbReference type="PROSITE" id="PS50011"/>
    </source>
</evidence>
<keyword evidence="3" id="KW-1185">Reference proteome</keyword>
<dbReference type="PROSITE" id="PS00108">
    <property type="entry name" value="PROTEIN_KINASE_ST"/>
    <property type="match status" value="1"/>
</dbReference>
<dbReference type="InterPro" id="IPR008271">
    <property type="entry name" value="Ser/Thr_kinase_AS"/>
</dbReference>
<dbReference type="GO" id="GO:0004674">
    <property type="term" value="F:protein serine/threonine kinase activity"/>
    <property type="evidence" value="ECO:0007669"/>
    <property type="project" value="TreeGrafter"/>
</dbReference>
<dbReference type="SUPFAM" id="SSF56112">
    <property type="entry name" value="Protein kinase-like (PK-like)"/>
    <property type="match status" value="2"/>
</dbReference>
<dbReference type="PANTHER" id="PTHR44329">
    <property type="entry name" value="SERINE/THREONINE-PROTEIN KINASE TNNI3K-RELATED"/>
    <property type="match status" value="1"/>
</dbReference>
<name>A0AAF3J9J5_9BILA</name>
<feature type="region of interest" description="Disordered" evidence="1">
    <location>
        <begin position="549"/>
        <end position="596"/>
    </location>
</feature>
<dbReference type="AlphaFoldDB" id="A0AAF3J9J5"/>
<dbReference type="InterPro" id="IPR011009">
    <property type="entry name" value="Kinase-like_dom_sf"/>
</dbReference>
<proteinExistence type="predicted"/>
<dbReference type="InterPro" id="IPR051681">
    <property type="entry name" value="Ser/Thr_Kinases-Pseudokinases"/>
</dbReference>
<dbReference type="Gene3D" id="1.10.510.10">
    <property type="entry name" value="Transferase(Phosphotransferase) domain 1"/>
    <property type="match status" value="2"/>
</dbReference>